<dbReference type="Gene3D" id="3.40.50.300">
    <property type="entry name" value="P-loop containing nucleotide triphosphate hydrolases"/>
    <property type="match status" value="1"/>
</dbReference>
<dbReference type="RefSeq" id="WP_377457778.1">
    <property type="nucleotide sequence ID" value="NZ_JBHLUB010000001.1"/>
</dbReference>
<comment type="caution">
    <text evidence="1">The sequence shown here is derived from an EMBL/GenBank/DDBJ whole genome shotgun (WGS) entry which is preliminary data.</text>
</comment>
<dbReference type="Pfam" id="PF13238">
    <property type="entry name" value="AAA_18"/>
    <property type="match status" value="1"/>
</dbReference>
<dbReference type="InterPro" id="IPR027417">
    <property type="entry name" value="P-loop_NTPase"/>
</dbReference>
<dbReference type="SUPFAM" id="SSF52540">
    <property type="entry name" value="P-loop containing nucleoside triphosphate hydrolases"/>
    <property type="match status" value="1"/>
</dbReference>
<name>A0ABV6P7Q9_9MICC</name>
<dbReference type="CDD" id="cd02019">
    <property type="entry name" value="NK"/>
    <property type="match status" value="1"/>
</dbReference>
<reference evidence="1 2" key="1">
    <citation type="submission" date="2024-09" db="EMBL/GenBank/DDBJ databases">
        <authorList>
            <person name="Sun Q."/>
            <person name="Mori K."/>
        </authorList>
    </citation>
    <scope>NUCLEOTIDE SEQUENCE [LARGE SCALE GENOMIC DNA]</scope>
    <source>
        <strain evidence="1 2">NCAIM B.02604</strain>
    </source>
</reference>
<evidence type="ECO:0000313" key="1">
    <source>
        <dbReference type="EMBL" id="MFC0581159.1"/>
    </source>
</evidence>
<gene>
    <name evidence="1" type="ORF">ACFFFR_01975</name>
</gene>
<evidence type="ECO:0000313" key="2">
    <source>
        <dbReference type="Proteomes" id="UP001589862"/>
    </source>
</evidence>
<organism evidence="1 2">
    <name type="scientific">Micrococcoides hystricis</name>
    <dbReference type="NCBI Taxonomy" id="1572761"/>
    <lineage>
        <taxon>Bacteria</taxon>
        <taxon>Bacillati</taxon>
        <taxon>Actinomycetota</taxon>
        <taxon>Actinomycetes</taxon>
        <taxon>Micrococcales</taxon>
        <taxon>Micrococcaceae</taxon>
        <taxon>Micrococcoides</taxon>
    </lineage>
</organism>
<sequence>MRTTFDTNIILIDGRSGSGKTTFARALAHSRELDIVHMDDLYPGWKGLSAGAHTAAWMSALLAAGHPARYSPWNWHNSTWDPERTLHPGGTIVFEGCGSLNLRTAPFSSERYWLDVPAGIRRERATSRDQDDTWWADWQALEEDFYAQHQPWRLATKVLT</sequence>
<protein>
    <submittedName>
        <fullName evidence="1">AAA family ATPase</fullName>
    </submittedName>
</protein>
<keyword evidence="2" id="KW-1185">Reference proteome</keyword>
<proteinExistence type="predicted"/>
<dbReference type="Proteomes" id="UP001589862">
    <property type="component" value="Unassembled WGS sequence"/>
</dbReference>
<dbReference type="EMBL" id="JBHLUB010000001">
    <property type="protein sequence ID" value="MFC0581159.1"/>
    <property type="molecule type" value="Genomic_DNA"/>
</dbReference>
<accession>A0ABV6P7Q9</accession>